<dbReference type="Proteomes" id="UP000287171">
    <property type="component" value="Unassembled WGS sequence"/>
</dbReference>
<evidence type="ECO:0000256" key="4">
    <source>
        <dbReference type="ARBA" id="ARBA00023033"/>
    </source>
</evidence>
<dbReference type="PANTHER" id="PTHR42847:SF4">
    <property type="entry name" value="ALKANESULFONATE MONOOXYGENASE-RELATED"/>
    <property type="match status" value="1"/>
</dbReference>
<evidence type="ECO:0000256" key="1">
    <source>
        <dbReference type="ARBA" id="ARBA00022630"/>
    </source>
</evidence>
<dbReference type="InterPro" id="IPR036661">
    <property type="entry name" value="Luciferase-like_sf"/>
</dbReference>
<dbReference type="InterPro" id="IPR019923">
    <property type="entry name" value="Lucif-like_OxRdtase_MSMEG_2516"/>
</dbReference>
<keyword evidence="4" id="KW-0503">Monooxygenase</keyword>
<evidence type="ECO:0000259" key="5">
    <source>
        <dbReference type="Pfam" id="PF00296"/>
    </source>
</evidence>
<name>A0A402B9V6_9CHLR</name>
<keyword evidence="3" id="KW-0560">Oxidoreductase</keyword>
<gene>
    <name evidence="6" type="ORF">KDA_36550</name>
</gene>
<keyword evidence="1" id="KW-0285">Flavoprotein</keyword>
<dbReference type="EMBL" id="BIFT01000001">
    <property type="protein sequence ID" value="GCE28171.1"/>
    <property type="molecule type" value="Genomic_DNA"/>
</dbReference>
<proteinExistence type="predicted"/>
<feature type="domain" description="Luciferase-like" evidence="5">
    <location>
        <begin position="16"/>
        <end position="193"/>
    </location>
</feature>
<evidence type="ECO:0000313" key="7">
    <source>
        <dbReference type="Proteomes" id="UP000287171"/>
    </source>
</evidence>
<dbReference type="GO" id="GO:0046306">
    <property type="term" value="P:alkanesulfonate catabolic process"/>
    <property type="evidence" value="ECO:0007669"/>
    <property type="project" value="TreeGrafter"/>
</dbReference>
<dbReference type="NCBIfam" id="TIGR03621">
    <property type="entry name" value="F420_MSMEG_2516"/>
    <property type="match status" value="1"/>
</dbReference>
<keyword evidence="2" id="KW-0288">FMN</keyword>
<evidence type="ECO:0000256" key="2">
    <source>
        <dbReference type="ARBA" id="ARBA00022643"/>
    </source>
</evidence>
<reference evidence="7" key="1">
    <citation type="submission" date="2018-12" db="EMBL/GenBank/DDBJ databases">
        <title>Tengunoibacter tsumagoiensis gen. nov., sp. nov., Dictyobacter kobayashii sp. nov., D. alpinus sp. nov., and D. joshuensis sp. nov. and description of Dictyobacteraceae fam. nov. within the order Ktedonobacterales isolated from Tengu-no-mugimeshi.</title>
        <authorList>
            <person name="Wang C.M."/>
            <person name="Zheng Y."/>
            <person name="Sakai Y."/>
            <person name="Toyoda A."/>
            <person name="Minakuchi Y."/>
            <person name="Abe K."/>
            <person name="Yokota A."/>
            <person name="Yabe S."/>
        </authorList>
    </citation>
    <scope>NUCLEOTIDE SEQUENCE [LARGE SCALE GENOMIC DNA]</scope>
    <source>
        <strain evidence="7">Uno16</strain>
    </source>
</reference>
<dbReference type="PANTHER" id="PTHR42847">
    <property type="entry name" value="ALKANESULFONATE MONOOXYGENASE"/>
    <property type="match status" value="1"/>
</dbReference>
<dbReference type="Gene3D" id="3.20.20.30">
    <property type="entry name" value="Luciferase-like domain"/>
    <property type="match status" value="1"/>
</dbReference>
<dbReference type="SUPFAM" id="SSF51679">
    <property type="entry name" value="Bacterial luciferase-like"/>
    <property type="match status" value="1"/>
</dbReference>
<organism evidence="6 7">
    <name type="scientific">Dictyobacter alpinus</name>
    <dbReference type="NCBI Taxonomy" id="2014873"/>
    <lineage>
        <taxon>Bacteria</taxon>
        <taxon>Bacillati</taxon>
        <taxon>Chloroflexota</taxon>
        <taxon>Ktedonobacteria</taxon>
        <taxon>Ktedonobacterales</taxon>
        <taxon>Dictyobacteraceae</taxon>
        <taxon>Dictyobacter</taxon>
    </lineage>
</organism>
<dbReference type="RefSeq" id="WP_126628421.1">
    <property type="nucleotide sequence ID" value="NZ_BIFT01000001.1"/>
</dbReference>
<evidence type="ECO:0000256" key="3">
    <source>
        <dbReference type="ARBA" id="ARBA00023002"/>
    </source>
</evidence>
<dbReference type="GO" id="GO:0008726">
    <property type="term" value="F:alkanesulfonate monooxygenase activity"/>
    <property type="evidence" value="ECO:0007669"/>
    <property type="project" value="TreeGrafter"/>
</dbReference>
<evidence type="ECO:0000313" key="6">
    <source>
        <dbReference type="EMBL" id="GCE28171.1"/>
    </source>
</evidence>
<accession>A0A402B9V6</accession>
<sequence>MTTLPINPFRFSLIGSATSPSQWRDLARRAEACGYSALLVPEHLDTPYSTLSLMSIALEATTTLRVGSHVLCNDLHNPTMLARDIATLDAFSHGRVELGIGAGNRPQDIALAGVPFYSAGQRIERLEASVQHIKELFSQQKGGGENPEGISHADTLAFPPVIQHPHPPIYIGGGGKKMLAVAARQANIIGITAKAGGAHGHLDLNDITPELLQAKIGWIREAAGERFSSLEFSMPLLGIALTEQHRQGFNWAARMFGFTVEQLEKSLLSVSGTVDSISDELYRRRELYGISYFTMGAINLERFAPIVERLSGK</sequence>
<keyword evidence="7" id="KW-1185">Reference proteome</keyword>
<dbReference type="Pfam" id="PF00296">
    <property type="entry name" value="Bac_luciferase"/>
    <property type="match status" value="1"/>
</dbReference>
<comment type="caution">
    <text evidence="6">The sequence shown here is derived from an EMBL/GenBank/DDBJ whole genome shotgun (WGS) entry which is preliminary data.</text>
</comment>
<dbReference type="InterPro" id="IPR011251">
    <property type="entry name" value="Luciferase-like_dom"/>
</dbReference>
<dbReference type="InterPro" id="IPR050172">
    <property type="entry name" value="SsuD_RutA_monooxygenase"/>
</dbReference>
<dbReference type="AlphaFoldDB" id="A0A402B9V6"/>
<dbReference type="OrthoDB" id="9814695at2"/>
<protein>
    <submittedName>
        <fullName evidence="6">LLM class F420-dependent oxidoreductase</fullName>
    </submittedName>
</protein>